<feature type="compositionally biased region" description="Polar residues" evidence="1">
    <location>
        <begin position="44"/>
        <end position="61"/>
    </location>
</feature>
<dbReference type="Proteomes" id="UP000694044">
    <property type="component" value="Unassembled WGS sequence"/>
</dbReference>
<comment type="caution">
    <text evidence="2">The sequence shown here is derived from an EMBL/GenBank/DDBJ whole genome shotgun (WGS) entry which is preliminary data.</text>
</comment>
<keyword evidence="3" id="KW-1185">Reference proteome</keyword>
<feature type="region of interest" description="Disordered" evidence="1">
    <location>
        <begin position="1"/>
        <end position="61"/>
    </location>
</feature>
<protein>
    <submittedName>
        <fullName evidence="2">Uncharacterized protein</fullName>
    </submittedName>
</protein>
<evidence type="ECO:0000256" key="1">
    <source>
        <dbReference type="SAM" id="MobiDB-lite"/>
    </source>
</evidence>
<accession>A0A8T1VG20</accession>
<dbReference type="AlphaFoldDB" id="A0A8T1VG20"/>
<dbReference type="EMBL" id="JAGDFM010000306">
    <property type="protein sequence ID" value="KAG7380192.1"/>
    <property type="molecule type" value="Genomic_DNA"/>
</dbReference>
<feature type="region of interest" description="Disordered" evidence="1">
    <location>
        <begin position="277"/>
        <end position="307"/>
    </location>
</feature>
<evidence type="ECO:0000313" key="2">
    <source>
        <dbReference type="EMBL" id="KAG7380192.1"/>
    </source>
</evidence>
<organism evidence="2 3">
    <name type="scientific">Phytophthora pseudosyringae</name>
    <dbReference type="NCBI Taxonomy" id="221518"/>
    <lineage>
        <taxon>Eukaryota</taxon>
        <taxon>Sar</taxon>
        <taxon>Stramenopiles</taxon>
        <taxon>Oomycota</taxon>
        <taxon>Peronosporomycetes</taxon>
        <taxon>Peronosporales</taxon>
        <taxon>Peronosporaceae</taxon>
        <taxon>Phytophthora</taxon>
    </lineage>
</organism>
<sequence>MEAQGAAQSFDPAQQSPSRRFMGMSPAIPSVPPVRPSSSSTMSHQWTAGSSHPVSSPLQPSNQLALLDQGHEDNDSALSDGSEMLEVQKQVVDYQSWSADQVRKECTRRGLKLKASMKKGERIAVLRRHDVARAAYGGRLLDDEGESAGGNAGDVVSRAEIDAKAVRAKSHFWQDARAAFAQQYSENHERNFLMFADNMFTGADPSVVKLHSAVKLLKMAKAIIKNYFIAEQRFTASGRNEDELWKFVDKRGAVLYMRKRIAWLVLRALISQTRIPDVQRRNRPSPQRSDGGGLPQLIPDRPFASYM</sequence>
<gene>
    <name evidence="2" type="ORF">PHYPSEUDO_007646</name>
</gene>
<name>A0A8T1VG20_9STRA</name>
<dbReference type="OrthoDB" id="128967at2759"/>
<proteinExistence type="predicted"/>
<evidence type="ECO:0000313" key="3">
    <source>
        <dbReference type="Proteomes" id="UP000694044"/>
    </source>
</evidence>
<reference evidence="2" key="1">
    <citation type="submission" date="2021-02" db="EMBL/GenBank/DDBJ databases">
        <authorList>
            <person name="Palmer J.M."/>
        </authorList>
    </citation>
    <scope>NUCLEOTIDE SEQUENCE</scope>
    <source>
        <strain evidence="2">SCRP734</strain>
    </source>
</reference>